<name>A0A0P9DKP9_9CHLR</name>
<reference evidence="2 3" key="1">
    <citation type="submission" date="2015-09" db="EMBL/GenBank/DDBJ databases">
        <title>Draft genome sequence of Kouleothrix aurantiaca JCM 19913.</title>
        <authorList>
            <person name="Hemp J."/>
        </authorList>
    </citation>
    <scope>NUCLEOTIDE SEQUENCE [LARGE SCALE GENOMIC DNA]</scope>
    <source>
        <strain evidence="2 3">COM-B</strain>
    </source>
</reference>
<feature type="transmembrane region" description="Helical" evidence="1">
    <location>
        <begin position="110"/>
        <end position="131"/>
    </location>
</feature>
<evidence type="ECO:0000313" key="2">
    <source>
        <dbReference type="EMBL" id="KPV54095.1"/>
    </source>
</evidence>
<dbReference type="Proteomes" id="UP000050509">
    <property type="component" value="Unassembled WGS sequence"/>
</dbReference>
<accession>A0A0P9DKP9</accession>
<dbReference type="AlphaFoldDB" id="A0A0P9DKP9"/>
<evidence type="ECO:0000313" key="3">
    <source>
        <dbReference type="Proteomes" id="UP000050509"/>
    </source>
</evidence>
<keyword evidence="1" id="KW-0472">Membrane</keyword>
<proteinExistence type="predicted"/>
<dbReference type="EMBL" id="LJCR01000115">
    <property type="protein sequence ID" value="KPV54095.1"/>
    <property type="molecule type" value="Genomic_DNA"/>
</dbReference>
<keyword evidence="1" id="KW-1133">Transmembrane helix</keyword>
<feature type="non-terminal residue" evidence="2">
    <location>
        <position position="266"/>
    </location>
</feature>
<feature type="transmembrane region" description="Helical" evidence="1">
    <location>
        <begin position="77"/>
        <end position="98"/>
    </location>
</feature>
<protein>
    <submittedName>
        <fullName evidence="2">Uncharacterized protein</fullName>
    </submittedName>
</protein>
<keyword evidence="3" id="KW-1185">Reference proteome</keyword>
<organism evidence="2 3">
    <name type="scientific">Kouleothrix aurantiaca</name>
    <dbReference type="NCBI Taxonomy" id="186479"/>
    <lineage>
        <taxon>Bacteria</taxon>
        <taxon>Bacillati</taxon>
        <taxon>Chloroflexota</taxon>
        <taxon>Chloroflexia</taxon>
        <taxon>Chloroflexales</taxon>
        <taxon>Roseiflexineae</taxon>
        <taxon>Roseiflexaceae</taxon>
        <taxon>Kouleothrix</taxon>
    </lineage>
</organism>
<feature type="transmembrane region" description="Helical" evidence="1">
    <location>
        <begin position="37"/>
        <end position="57"/>
    </location>
</feature>
<comment type="caution">
    <text evidence="2">The sequence shown here is derived from an EMBL/GenBank/DDBJ whole genome shotgun (WGS) entry which is preliminary data.</text>
</comment>
<feature type="transmembrane region" description="Helical" evidence="1">
    <location>
        <begin position="143"/>
        <end position="165"/>
    </location>
</feature>
<gene>
    <name evidence="2" type="ORF">SE17_05840</name>
</gene>
<evidence type="ECO:0000256" key="1">
    <source>
        <dbReference type="SAM" id="Phobius"/>
    </source>
</evidence>
<sequence length="266" mass="29365">MRGNRSKPWLADHVIFVSYRWLAWALTALVLLYQGRLFSYAILLGVTAAVNLGYTVAARQFTSKAQRNPLILGSDILYTLAVVASSGGWASPFVLYAYSSLVLPGLLDGLRGWVMSSLSFVSLAAIILWAVDLPPAAALAEYGWLRLVLLLVAPIAFAFVLPWLVETARQLIQRQHSHTSQVPAPRLERTLNAEPPRFASGGRVPPRMRDRLLDDAPLALQLIKTRATEQSVEDLRRTIFMPFTSTDPDLATALDQLATRFGQHTG</sequence>
<keyword evidence="1" id="KW-0812">Transmembrane</keyword>
<feature type="transmembrane region" description="Helical" evidence="1">
    <location>
        <begin position="9"/>
        <end position="31"/>
    </location>
</feature>